<comment type="similarity">
    <text evidence="1">Belongs to the TCP11 family.</text>
</comment>
<dbReference type="AlphaFoldDB" id="A0A0C9VNZ2"/>
<protein>
    <submittedName>
        <fullName evidence="2">Uncharacterized protein</fullName>
    </submittedName>
</protein>
<sequence>MVHVNDAFYLHGLASNPSKHLPPGKSLLSIISARSTSSDDDHNQTQAKKRIQEQVTQLATRAFWDEAFESLSSPTPAVQLSRLRLLNNDLYEVVKPLIPPSYPIMDTLSDPLSPTSAPLVSAAGHLRELVGVLRERCAPTRDAELDELMGRLKDVPSVDLPRAYVDVVKGILHIAEKMKEDMTDFVLGTWTESDAKAWVKQKAMDMEHLAVFELFSSKAVRDSFREWLGPETPINKKTLASRVIKAIGSQSPVSPFPPSDNLLPPPLMFSSHDFLRIQNLSQAIAIVASLRSLVRPTHDNDYPWLSRVWTLLEIEADKDIWEPAETKLINLEDEVIQAASLNHDSEAQSRLRDAVQRTLRKDSPVFLLLMSRLLAGLEARLAEEDPPPSQIPIQMRTGRKLQINTQNDAKDAEHKERELIVKGFEDPILKEALRKVLGKIRIAIAWIEESWGDFLEEV</sequence>
<name>A0A0C9VNZ2_SPHS4</name>
<proteinExistence type="inferred from homology"/>
<dbReference type="OrthoDB" id="276323at2759"/>
<dbReference type="Pfam" id="PF05794">
    <property type="entry name" value="Tcp11"/>
    <property type="match status" value="1"/>
</dbReference>
<dbReference type="Proteomes" id="UP000054279">
    <property type="component" value="Unassembled WGS sequence"/>
</dbReference>
<evidence type="ECO:0000313" key="2">
    <source>
        <dbReference type="EMBL" id="KIJ39506.1"/>
    </source>
</evidence>
<evidence type="ECO:0000256" key="1">
    <source>
        <dbReference type="ARBA" id="ARBA00010954"/>
    </source>
</evidence>
<organism evidence="2 3">
    <name type="scientific">Sphaerobolus stellatus (strain SS14)</name>
    <dbReference type="NCBI Taxonomy" id="990650"/>
    <lineage>
        <taxon>Eukaryota</taxon>
        <taxon>Fungi</taxon>
        <taxon>Dikarya</taxon>
        <taxon>Basidiomycota</taxon>
        <taxon>Agaricomycotina</taxon>
        <taxon>Agaricomycetes</taxon>
        <taxon>Phallomycetidae</taxon>
        <taxon>Geastrales</taxon>
        <taxon>Sphaerobolaceae</taxon>
        <taxon>Sphaerobolus</taxon>
    </lineage>
</organism>
<dbReference type="EMBL" id="KN837152">
    <property type="protein sequence ID" value="KIJ39506.1"/>
    <property type="molecule type" value="Genomic_DNA"/>
</dbReference>
<keyword evidence="3" id="KW-1185">Reference proteome</keyword>
<reference evidence="2 3" key="1">
    <citation type="submission" date="2014-06" db="EMBL/GenBank/DDBJ databases">
        <title>Evolutionary Origins and Diversification of the Mycorrhizal Mutualists.</title>
        <authorList>
            <consortium name="DOE Joint Genome Institute"/>
            <consortium name="Mycorrhizal Genomics Consortium"/>
            <person name="Kohler A."/>
            <person name="Kuo A."/>
            <person name="Nagy L.G."/>
            <person name="Floudas D."/>
            <person name="Copeland A."/>
            <person name="Barry K.W."/>
            <person name="Cichocki N."/>
            <person name="Veneault-Fourrey C."/>
            <person name="LaButti K."/>
            <person name="Lindquist E.A."/>
            <person name="Lipzen A."/>
            <person name="Lundell T."/>
            <person name="Morin E."/>
            <person name="Murat C."/>
            <person name="Riley R."/>
            <person name="Ohm R."/>
            <person name="Sun H."/>
            <person name="Tunlid A."/>
            <person name="Henrissat B."/>
            <person name="Grigoriev I.V."/>
            <person name="Hibbett D.S."/>
            <person name="Martin F."/>
        </authorList>
    </citation>
    <scope>NUCLEOTIDE SEQUENCE [LARGE SCALE GENOMIC DNA]</scope>
    <source>
        <strain evidence="2 3">SS14</strain>
    </source>
</reference>
<evidence type="ECO:0000313" key="3">
    <source>
        <dbReference type="Proteomes" id="UP000054279"/>
    </source>
</evidence>
<accession>A0A0C9VNZ2</accession>
<dbReference type="InterPro" id="IPR008862">
    <property type="entry name" value="Tcp11"/>
</dbReference>
<dbReference type="HOGENOM" id="CLU_011749_0_0_1"/>
<gene>
    <name evidence="2" type="ORF">M422DRAFT_32746</name>
</gene>